<organism evidence="12 13">
    <name type="scientific">Acacia crassicarpa</name>
    <name type="common">northern wattle</name>
    <dbReference type="NCBI Taxonomy" id="499986"/>
    <lineage>
        <taxon>Eukaryota</taxon>
        <taxon>Viridiplantae</taxon>
        <taxon>Streptophyta</taxon>
        <taxon>Embryophyta</taxon>
        <taxon>Tracheophyta</taxon>
        <taxon>Spermatophyta</taxon>
        <taxon>Magnoliopsida</taxon>
        <taxon>eudicotyledons</taxon>
        <taxon>Gunneridae</taxon>
        <taxon>Pentapetalae</taxon>
        <taxon>rosids</taxon>
        <taxon>fabids</taxon>
        <taxon>Fabales</taxon>
        <taxon>Fabaceae</taxon>
        <taxon>Caesalpinioideae</taxon>
        <taxon>mimosoid clade</taxon>
        <taxon>Acacieae</taxon>
        <taxon>Acacia</taxon>
    </lineage>
</organism>
<evidence type="ECO:0008006" key="14">
    <source>
        <dbReference type="Google" id="ProtNLM"/>
    </source>
</evidence>
<evidence type="ECO:0000313" key="13">
    <source>
        <dbReference type="Proteomes" id="UP001293593"/>
    </source>
</evidence>
<comment type="caution">
    <text evidence="12">The sequence shown here is derived from an EMBL/GenBank/DDBJ whole genome shotgun (WGS) entry which is preliminary data.</text>
</comment>
<dbReference type="GO" id="GO:0005516">
    <property type="term" value="F:calmodulin binding"/>
    <property type="evidence" value="ECO:0007669"/>
    <property type="project" value="InterPro"/>
</dbReference>
<evidence type="ECO:0000256" key="3">
    <source>
        <dbReference type="ARBA" id="ARBA00023015"/>
    </source>
</evidence>
<proteinExistence type="inferred from homology"/>
<dbReference type="InterPro" id="IPR012416">
    <property type="entry name" value="CBP60"/>
</dbReference>
<dbReference type="Pfam" id="PF20451">
    <property type="entry name" value="Calmod_bind_M"/>
    <property type="match status" value="1"/>
</dbReference>
<dbReference type="Pfam" id="PF20452">
    <property type="entry name" value="Calmod_bind_C"/>
    <property type="match status" value="1"/>
</dbReference>
<keyword evidence="6" id="KW-0804">Transcription</keyword>
<keyword evidence="5" id="KW-0010">Activator</keyword>
<dbReference type="PANTHER" id="PTHR31713:SF92">
    <property type="entry name" value="CALMODULIN-BINDING PROTEIN"/>
    <property type="match status" value="1"/>
</dbReference>
<dbReference type="GO" id="GO:0003700">
    <property type="term" value="F:DNA-binding transcription factor activity"/>
    <property type="evidence" value="ECO:0007669"/>
    <property type="project" value="TreeGrafter"/>
</dbReference>
<evidence type="ECO:0000259" key="9">
    <source>
        <dbReference type="Pfam" id="PF07887"/>
    </source>
</evidence>
<feature type="domain" description="Calmodulin binding protein-like N-terminal" evidence="9">
    <location>
        <begin position="94"/>
        <end position="243"/>
    </location>
</feature>
<evidence type="ECO:0000259" key="10">
    <source>
        <dbReference type="Pfam" id="PF20451"/>
    </source>
</evidence>
<dbReference type="InterPro" id="IPR046829">
    <property type="entry name" value="Calmod_bind_C"/>
</dbReference>
<evidence type="ECO:0000256" key="2">
    <source>
        <dbReference type="ARBA" id="ARBA00007214"/>
    </source>
</evidence>
<evidence type="ECO:0000256" key="4">
    <source>
        <dbReference type="ARBA" id="ARBA00023125"/>
    </source>
</evidence>
<dbReference type="Pfam" id="PF07887">
    <property type="entry name" value="Calmodulin_bind"/>
    <property type="match status" value="1"/>
</dbReference>
<dbReference type="Proteomes" id="UP001293593">
    <property type="component" value="Unassembled WGS sequence"/>
</dbReference>
<evidence type="ECO:0000256" key="1">
    <source>
        <dbReference type="ARBA" id="ARBA00004123"/>
    </source>
</evidence>
<dbReference type="InterPro" id="IPR046831">
    <property type="entry name" value="Calmodulin_bind_N"/>
</dbReference>
<comment type="subcellular location">
    <subcellularLocation>
        <location evidence="1">Nucleus</location>
    </subcellularLocation>
</comment>
<reference evidence="12" key="1">
    <citation type="submission" date="2023-10" db="EMBL/GenBank/DDBJ databases">
        <title>Chromosome-level genome of the transformable northern wattle, Acacia crassicarpa.</title>
        <authorList>
            <person name="Massaro I."/>
            <person name="Sinha N.R."/>
            <person name="Poethig S."/>
            <person name="Leichty A.R."/>
        </authorList>
    </citation>
    <scope>NUCLEOTIDE SEQUENCE</scope>
    <source>
        <strain evidence="12">Acra3RX</strain>
        <tissue evidence="12">Leaf</tissue>
    </source>
</reference>
<accession>A0AAE1N3Y5</accession>
<feature type="domain" description="Calmodulin binding protein C-terminal" evidence="11">
    <location>
        <begin position="327"/>
        <end position="387"/>
    </location>
</feature>
<evidence type="ECO:0000256" key="8">
    <source>
        <dbReference type="SAM" id="MobiDB-lite"/>
    </source>
</evidence>
<dbReference type="PANTHER" id="PTHR31713">
    <property type="entry name" value="OS02G0177800 PROTEIN"/>
    <property type="match status" value="1"/>
</dbReference>
<comment type="similarity">
    <text evidence="2">Belongs to the plant ACBP60 protein family.</text>
</comment>
<dbReference type="InterPro" id="IPR046830">
    <property type="entry name" value="Calmod_bind_M"/>
</dbReference>
<keyword evidence="4" id="KW-0238">DNA-binding</keyword>
<dbReference type="GO" id="GO:0043565">
    <property type="term" value="F:sequence-specific DNA binding"/>
    <property type="evidence" value="ECO:0007669"/>
    <property type="project" value="TreeGrafter"/>
</dbReference>
<feature type="domain" description="Calmodulin binding protein central" evidence="10">
    <location>
        <begin position="256"/>
        <end position="320"/>
    </location>
</feature>
<evidence type="ECO:0000259" key="11">
    <source>
        <dbReference type="Pfam" id="PF20452"/>
    </source>
</evidence>
<evidence type="ECO:0000256" key="6">
    <source>
        <dbReference type="ARBA" id="ARBA00023163"/>
    </source>
</evidence>
<gene>
    <name evidence="12" type="ORF">QN277_014077</name>
</gene>
<evidence type="ECO:0000313" key="12">
    <source>
        <dbReference type="EMBL" id="KAK4282733.1"/>
    </source>
</evidence>
<feature type="region of interest" description="Disordered" evidence="8">
    <location>
        <begin position="1"/>
        <end position="33"/>
    </location>
</feature>
<evidence type="ECO:0000256" key="5">
    <source>
        <dbReference type="ARBA" id="ARBA00023159"/>
    </source>
</evidence>
<protein>
    <recommendedName>
        <fullName evidence="14">Calmodulin-binding protein</fullName>
    </recommendedName>
</protein>
<dbReference type="GO" id="GO:0080142">
    <property type="term" value="P:regulation of salicylic acid biosynthetic process"/>
    <property type="evidence" value="ECO:0007669"/>
    <property type="project" value="TreeGrafter"/>
</dbReference>
<evidence type="ECO:0000256" key="7">
    <source>
        <dbReference type="ARBA" id="ARBA00023242"/>
    </source>
</evidence>
<dbReference type="AlphaFoldDB" id="A0AAE1N3Y5"/>
<keyword evidence="13" id="KW-1185">Reference proteome</keyword>
<dbReference type="GO" id="GO:0005634">
    <property type="term" value="C:nucleus"/>
    <property type="evidence" value="ECO:0007669"/>
    <property type="project" value="UniProtKB-SubCell"/>
</dbReference>
<sequence length="545" mass="61610">MVAPRKSRHLEGNGTDRQVPIRESLRPSHGHSRQPAIIGLESIINGLLKKDQTASYLEPILRKVVRQEVERKIQEYLFPSATPSQGGTSGAKPLELRFINEPPETTFTHSNVKAEDEETPLKVALYDVRSQSVVSDGPLSSAKVEIFPLDGDFCSKRREDWAEEEFNANILSPREGKEPLLNGDDRIITLTNGVGCFTNIKITDNSRWRSSGKFSLGAKVSKLTSCGASIKEGVSKPFRVKDNRGELYKKHHPPKLDDDLWRLEKISKNGVIYQRLCDHGIRTVRDFVRSYNIDPSSLLEKFGKIPRKSWKSITEHVKECVKDDYNLYMYQTAEQPVGLLFDSVYTLVGVTFDGQSYISPDTLAPSDKSLVEMVKQHAYKNLNDLKSVGDQTRINFQWQLTYPEAGQASGPDQGQIETWAGSHQPFTSYADEGMQNDQIYANPDLASMLLNNSAEDELLSAMQTEGNSCPHFGSLWTENENPHIQFTNWGQENGLYFNPYGAAGFDRREKPKAVWYKIRTALKWVISVRRDAAAKRMAKLIRYND</sequence>
<keyword evidence="3" id="KW-0805">Transcription regulation</keyword>
<name>A0AAE1N3Y5_9FABA</name>
<keyword evidence="7" id="KW-0539">Nucleus</keyword>
<dbReference type="EMBL" id="JAWXYG010000002">
    <property type="protein sequence ID" value="KAK4282733.1"/>
    <property type="molecule type" value="Genomic_DNA"/>
</dbReference>